<evidence type="ECO:0000313" key="2">
    <source>
        <dbReference type="Proteomes" id="UP000033200"/>
    </source>
</evidence>
<dbReference type="KEGG" id="stax:MC45_07785"/>
<gene>
    <name evidence="1" type="ORF">MC45_07785</name>
</gene>
<reference evidence="1 2" key="1">
    <citation type="submission" date="2014-09" db="EMBL/GenBank/DDBJ databases">
        <title>Using Illumina technology Improving SMRT sequencing Genome Assembly by RASTools.</title>
        <authorList>
            <person name="Zhou Y."/>
            <person name="Ma T."/>
            <person name="Liu T."/>
        </authorList>
    </citation>
    <scope>NUCLEOTIDE SEQUENCE [LARGE SCALE GENOMIC DNA]</scope>
    <source>
        <strain evidence="1 2">ATCC 55669</strain>
    </source>
</reference>
<dbReference type="eggNOG" id="ENOG5031B7G">
    <property type="taxonomic scope" value="Bacteria"/>
</dbReference>
<dbReference type="Proteomes" id="UP000033200">
    <property type="component" value="Chromosome"/>
</dbReference>
<dbReference type="AlphaFoldDB" id="A0A097EFE6"/>
<protein>
    <submittedName>
        <fullName evidence="1">Uncharacterized protein</fullName>
    </submittedName>
</protein>
<dbReference type="EMBL" id="CP009571">
    <property type="protein sequence ID" value="AIT06298.1"/>
    <property type="molecule type" value="Genomic_DNA"/>
</dbReference>
<keyword evidence="2" id="KW-1185">Reference proteome</keyword>
<evidence type="ECO:0000313" key="1">
    <source>
        <dbReference type="EMBL" id="AIT06298.1"/>
    </source>
</evidence>
<dbReference type="HOGENOM" id="CLU_192313_0_0_5"/>
<sequence length="72" mass="7663">MSRAINVNAAKPDVEALCRKHKVTISAIETLASGGTRVVLTNADGAATMNRVFGRKVLSGTVERTPLRLRTA</sequence>
<accession>A0A097EFE6</accession>
<proteinExistence type="predicted"/>
<name>A0A097EFE6_9SPHN</name>
<organism evidence="1 2">
    <name type="scientific">Sphingomonas taxi</name>
    <dbReference type="NCBI Taxonomy" id="1549858"/>
    <lineage>
        <taxon>Bacteria</taxon>
        <taxon>Pseudomonadati</taxon>
        <taxon>Pseudomonadota</taxon>
        <taxon>Alphaproteobacteria</taxon>
        <taxon>Sphingomonadales</taxon>
        <taxon>Sphingomonadaceae</taxon>
        <taxon>Sphingomonas</taxon>
    </lineage>
</organism>
<dbReference type="RefSeq" id="WP_038661534.1">
    <property type="nucleotide sequence ID" value="NZ_CP009571.1"/>
</dbReference>